<accession>A0A0P6XNW4</accession>
<feature type="transmembrane region" description="Helical" evidence="1">
    <location>
        <begin position="12"/>
        <end position="32"/>
    </location>
</feature>
<evidence type="ECO:0000313" key="2">
    <source>
        <dbReference type="EMBL" id="KPL85357.1"/>
    </source>
</evidence>
<gene>
    <name evidence="2" type="ORF">SE18_16990</name>
</gene>
<dbReference type="AlphaFoldDB" id="A0A0P6XNW4"/>
<comment type="caution">
    <text evidence="2">The sequence shown here is derived from an EMBL/GenBank/DDBJ whole genome shotgun (WGS) entry which is preliminary data.</text>
</comment>
<sequence>MELRRYFAIVQRSWWLVLGVPLLVLLVSLLSFQPDPQRYRANAKFAITHAPVGGNEVLPDMNIYNSWQSTQFIVDDLPGVVRSEAFAQAVSTWIASNRNLQLDAGAVKGMITAVEQEHRIATILVDADTADQATAIAAGSIAVLDEQGLQWWNRAQWGTLAVETLELPTTATALSRWPQPITRLALRLVLALVAGFGLAFLRHYLDRTVREPSDLAQLNVPVLSAIPKES</sequence>
<feature type="transmembrane region" description="Helical" evidence="1">
    <location>
        <begin position="184"/>
        <end position="205"/>
    </location>
</feature>
<evidence type="ECO:0008006" key="4">
    <source>
        <dbReference type="Google" id="ProtNLM"/>
    </source>
</evidence>
<reference evidence="2 3" key="1">
    <citation type="submission" date="2015-07" db="EMBL/GenBank/DDBJ databases">
        <title>Whole genome sequence of Herpetosiphon geysericola DSM 7119.</title>
        <authorList>
            <person name="Hemp J."/>
            <person name="Ward L.M."/>
            <person name="Pace L.A."/>
            <person name="Fischer W.W."/>
        </authorList>
    </citation>
    <scope>NUCLEOTIDE SEQUENCE [LARGE SCALE GENOMIC DNA]</scope>
    <source>
        <strain evidence="2 3">DSM 7119</strain>
    </source>
</reference>
<keyword evidence="1" id="KW-0812">Transmembrane</keyword>
<dbReference type="GO" id="GO:0005886">
    <property type="term" value="C:plasma membrane"/>
    <property type="evidence" value="ECO:0007669"/>
    <property type="project" value="TreeGrafter"/>
</dbReference>
<organism evidence="2 3">
    <name type="scientific">Herpetosiphon geysericola</name>
    <dbReference type="NCBI Taxonomy" id="70996"/>
    <lineage>
        <taxon>Bacteria</taxon>
        <taxon>Bacillati</taxon>
        <taxon>Chloroflexota</taxon>
        <taxon>Chloroflexia</taxon>
        <taxon>Herpetosiphonales</taxon>
        <taxon>Herpetosiphonaceae</taxon>
        <taxon>Herpetosiphon</taxon>
    </lineage>
</organism>
<name>A0A0P6XNW4_9CHLR</name>
<dbReference type="Proteomes" id="UP000050277">
    <property type="component" value="Unassembled WGS sequence"/>
</dbReference>
<evidence type="ECO:0000313" key="3">
    <source>
        <dbReference type="Proteomes" id="UP000050277"/>
    </source>
</evidence>
<evidence type="ECO:0000256" key="1">
    <source>
        <dbReference type="SAM" id="Phobius"/>
    </source>
</evidence>
<dbReference type="PANTHER" id="PTHR32309:SF13">
    <property type="entry name" value="FERRIC ENTEROBACTIN TRANSPORT PROTEIN FEPE"/>
    <property type="match status" value="1"/>
</dbReference>
<keyword evidence="1" id="KW-0472">Membrane</keyword>
<dbReference type="EMBL" id="LGKP01000025">
    <property type="protein sequence ID" value="KPL85357.1"/>
    <property type="molecule type" value="Genomic_DNA"/>
</dbReference>
<dbReference type="OrthoDB" id="156830at2"/>
<keyword evidence="3" id="KW-1185">Reference proteome</keyword>
<proteinExistence type="predicted"/>
<dbReference type="GO" id="GO:0004713">
    <property type="term" value="F:protein tyrosine kinase activity"/>
    <property type="evidence" value="ECO:0007669"/>
    <property type="project" value="TreeGrafter"/>
</dbReference>
<protein>
    <recommendedName>
        <fullName evidence="4">Polysaccharide chain length determinant N-terminal domain-containing protein</fullName>
    </recommendedName>
</protein>
<dbReference type="RefSeq" id="WP_054535654.1">
    <property type="nucleotide sequence ID" value="NZ_LGKP01000025.1"/>
</dbReference>
<dbReference type="PANTHER" id="PTHR32309">
    <property type="entry name" value="TYROSINE-PROTEIN KINASE"/>
    <property type="match status" value="1"/>
</dbReference>
<dbReference type="STRING" id="70996.SE18_16990"/>
<keyword evidence="1" id="KW-1133">Transmembrane helix</keyword>
<dbReference type="InterPro" id="IPR050445">
    <property type="entry name" value="Bact_polysacc_biosynth/exp"/>
</dbReference>